<accession>A0ABD3C401</accession>
<evidence type="ECO:0000313" key="11">
    <source>
        <dbReference type="Proteomes" id="UP001632038"/>
    </source>
</evidence>
<dbReference type="PANTHER" id="PTHR11711">
    <property type="entry name" value="ADP RIBOSYLATION FACTOR-RELATED"/>
    <property type="match status" value="1"/>
</dbReference>
<evidence type="ECO:0008006" key="12">
    <source>
        <dbReference type="Google" id="ProtNLM"/>
    </source>
</evidence>
<organism evidence="10 11">
    <name type="scientific">Castilleja foliolosa</name>
    <dbReference type="NCBI Taxonomy" id="1961234"/>
    <lineage>
        <taxon>Eukaryota</taxon>
        <taxon>Viridiplantae</taxon>
        <taxon>Streptophyta</taxon>
        <taxon>Embryophyta</taxon>
        <taxon>Tracheophyta</taxon>
        <taxon>Spermatophyta</taxon>
        <taxon>Magnoliopsida</taxon>
        <taxon>eudicotyledons</taxon>
        <taxon>Gunneridae</taxon>
        <taxon>Pentapetalae</taxon>
        <taxon>asterids</taxon>
        <taxon>lamiids</taxon>
        <taxon>Lamiales</taxon>
        <taxon>Orobanchaceae</taxon>
        <taxon>Pedicularideae</taxon>
        <taxon>Castillejinae</taxon>
        <taxon>Castilleja</taxon>
    </lineage>
</organism>
<keyword evidence="6 7" id="KW-0342">GTP-binding</keyword>
<evidence type="ECO:0000256" key="8">
    <source>
        <dbReference type="PIRSR" id="PIRSR606689-2"/>
    </source>
</evidence>
<keyword evidence="4" id="KW-0931">ER-Golgi transport</keyword>
<keyword evidence="3 7" id="KW-0547">Nucleotide-binding</keyword>
<feature type="binding site" evidence="7">
    <location>
        <begin position="135"/>
        <end position="142"/>
    </location>
    <ligand>
        <name>GTP</name>
        <dbReference type="ChEBI" id="CHEBI:37565"/>
    </ligand>
</feature>
<gene>
    <name evidence="10" type="ORF">CASFOL_031169</name>
</gene>
<evidence type="ECO:0000256" key="4">
    <source>
        <dbReference type="ARBA" id="ARBA00022892"/>
    </source>
</evidence>
<evidence type="ECO:0000256" key="1">
    <source>
        <dbReference type="ARBA" id="ARBA00010290"/>
    </source>
</evidence>
<dbReference type="SUPFAM" id="SSF52540">
    <property type="entry name" value="P-loop containing nucleoside triphosphate hydrolases"/>
    <property type="match status" value="1"/>
</dbReference>
<dbReference type="Pfam" id="PF00025">
    <property type="entry name" value="Arf"/>
    <property type="match status" value="1"/>
</dbReference>
<dbReference type="EMBL" id="JAVIJP010000053">
    <property type="protein sequence ID" value="KAL3624501.1"/>
    <property type="molecule type" value="Genomic_DNA"/>
</dbReference>
<evidence type="ECO:0000256" key="7">
    <source>
        <dbReference type="PIRSR" id="PIRSR606689-1"/>
    </source>
</evidence>
<keyword evidence="11" id="KW-1185">Reference proteome</keyword>
<name>A0ABD3C401_9LAMI</name>
<reference evidence="11" key="1">
    <citation type="journal article" date="2024" name="IScience">
        <title>Strigolactones Initiate the Formation of Haustorium-like Structures in Castilleja.</title>
        <authorList>
            <person name="Buerger M."/>
            <person name="Peterson D."/>
            <person name="Chory J."/>
        </authorList>
    </citation>
    <scope>NUCLEOTIDE SEQUENCE [LARGE SCALE GENOMIC DNA]</scope>
</reference>
<keyword evidence="2" id="KW-0519">Myristate</keyword>
<keyword evidence="5" id="KW-0653">Protein transport</keyword>
<dbReference type="InterPro" id="IPR006689">
    <property type="entry name" value="Small_GTPase_ARF/SAR"/>
</dbReference>
<sequence length="164" mass="18001">MCCCKQRLAVAASNSGRSQLLRWSVNRGWLSDDDGDAKGFKAAGSRALVHSHSGRLEFWYLMVIIVIAITLPVDAISICMNINGWDLMFSIGFNANKITNELGAVNLGRYKKRELTFTKLFSRLFAKEMGILIVGLDAAGKTTLLYKLKLGEIVTTIPTIDDGG</sequence>
<evidence type="ECO:0000256" key="2">
    <source>
        <dbReference type="ARBA" id="ARBA00022707"/>
    </source>
</evidence>
<keyword evidence="8" id="KW-0479">Metal-binding</keyword>
<dbReference type="Gene3D" id="3.40.50.300">
    <property type="entry name" value="P-loop containing nucleotide triphosphate hydrolases"/>
    <property type="match status" value="1"/>
</dbReference>
<protein>
    <recommendedName>
        <fullName evidence="12">ADP-ribosylation factor</fullName>
    </recommendedName>
</protein>
<dbReference type="GO" id="GO:0015031">
    <property type="term" value="P:protein transport"/>
    <property type="evidence" value="ECO:0007669"/>
    <property type="project" value="UniProtKB-KW"/>
</dbReference>
<keyword evidence="9" id="KW-0812">Transmembrane</keyword>
<feature type="binding site" evidence="8">
    <location>
        <position position="159"/>
    </location>
    <ligand>
        <name>Mg(2+)</name>
        <dbReference type="ChEBI" id="CHEBI:18420"/>
    </ligand>
</feature>
<evidence type="ECO:0000256" key="3">
    <source>
        <dbReference type="ARBA" id="ARBA00022741"/>
    </source>
</evidence>
<evidence type="ECO:0000256" key="5">
    <source>
        <dbReference type="ARBA" id="ARBA00022927"/>
    </source>
</evidence>
<dbReference type="Proteomes" id="UP001632038">
    <property type="component" value="Unassembled WGS sequence"/>
</dbReference>
<proteinExistence type="inferred from homology"/>
<keyword evidence="8" id="KW-0460">Magnesium</keyword>
<dbReference type="InterPro" id="IPR027417">
    <property type="entry name" value="P-loop_NTPase"/>
</dbReference>
<keyword evidence="2" id="KW-0449">Lipoprotein</keyword>
<dbReference type="GO" id="GO:0005525">
    <property type="term" value="F:GTP binding"/>
    <property type="evidence" value="ECO:0007669"/>
    <property type="project" value="UniProtKB-KW"/>
</dbReference>
<dbReference type="GO" id="GO:0016192">
    <property type="term" value="P:vesicle-mediated transport"/>
    <property type="evidence" value="ECO:0007669"/>
    <property type="project" value="UniProtKB-KW"/>
</dbReference>
<keyword evidence="9" id="KW-1133">Transmembrane helix</keyword>
<comment type="similarity">
    <text evidence="1">Belongs to the small GTPase superfamily. Arf family.</text>
</comment>
<evidence type="ECO:0000313" key="10">
    <source>
        <dbReference type="EMBL" id="KAL3624501.1"/>
    </source>
</evidence>
<evidence type="ECO:0000256" key="6">
    <source>
        <dbReference type="ARBA" id="ARBA00023134"/>
    </source>
</evidence>
<dbReference type="AlphaFoldDB" id="A0ABD3C401"/>
<feature type="transmembrane region" description="Helical" evidence="9">
    <location>
        <begin position="58"/>
        <end position="80"/>
    </location>
</feature>
<evidence type="ECO:0000256" key="9">
    <source>
        <dbReference type="SAM" id="Phobius"/>
    </source>
</evidence>
<feature type="binding site" evidence="8">
    <location>
        <position position="142"/>
    </location>
    <ligand>
        <name>Mg(2+)</name>
        <dbReference type="ChEBI" id="CHEBI:18420"/>
    </ligand>
</feature>
<comment type="caution">
    <text evidence="10">The sequence shown here is derived from an EMBL/GenBank/DDBJ whole genome shotgun (WGS) entry which is preliminary data.</text>
</comment>
<keyword evidence="9" id="KW-0472">Membrane</keyword>
<dbReference type="InterPro" id="IPR024156">
    <property type="entry name" value="Small_GTPase_ARF"/>
</dbReference>
<keyword evidence="5" id="KW-0813">Transport</keyword>